<dbReference type="GO" id="GO:0016020">
    <property type="term" value="C:membrane"/>
    <property type="evidence" value="ECO:0007669"/>
    <property type="project" value="UniProtKB-SubCell"/>
</dbReference>
<dbReference type="AlphaFoldDB" id="A0A9W8HW58"/>
<keyword evidence="6" id="KW-0408">Iron</keyword>
<reference evidence="9" key="1">
    <citation type="submission" date="2022-07" db="EMBL/GenBank/DDBJ databases">
        <title>Phylogenomic reconstructions and comparative analyses of Kickxellomycotina fungi.</title>
        <authorList>
            <person name="Reynolds N.K."/>
            <person name="Stajich J.E."/>
            <person name="Barry K."/>
            <person name="Grigoriev I.V."/>
            <person name="Crous P."/>
            <person name="Smith M.E."/>
        </authorList>
    </citation>
    <scope>NUCLEOTIDE SEQUENCE</scope>
    <source>
        <strain evidence="9">NRRL 1565</strain>
    </source>
</reference>
<dbReference type="InterPro" id="IPR018495">
    <property type="entry name" value="Succ_DH_cyt_bsu_CS"/>
</dbReference>
<dbReference type="InterPro" id="IPR014314">
    <property type="entry name" value="Succ_DH_cytb556"/>
</dbReference>
<gene>
    <name evidence="9" type="primary">SDH3</name>
    <name evidence="9" type="ORF">H4R20_002993</name>
</gene>
<dbReference type="GO" id="GO:0009055">
    <property type="term" value="F:electron transfer activity"/>
    <property type="evidence" value="ECO:0007669"/>
    <property type="project" value="InterPro"/>
</dbReference>
<dbReference type="Proteomes" id="UP001140094">
    <property type="component" value="Unassembled WGS sequence"/>
</dbReference>
<dbReference type="SUPFAM" id="SSF81343">
    <property type="entry name" value="Fumarate reductase respiratory complex transmembrane subunits"/>
    <property type="match status" value="1"/>
</dbReference>
<keyword evidence="10" id="KW-1185">Reference proteome</keyword>
<evidence type="ECO:0000256" key="5">
    <source>
        <dbReference type="ARBA" id="ARBA00022989"/>
    </source>
</evidence>
<keyword evidence="2" id="KW-0349">Heme</keyword>
<dbReference type="PANTHER" id="PTHR10978">
    <property type="entry name" value="SUCCINATE DEHYDROGENASE CYTOCHROME B560 SUBUNIT"/>
    <property type="match status" value="1"/>
</dbReference>
<evidence type="ECO:0000256" key="2">
    <source>
        <dbReference type="ARBA" id="ARBA00022617"/>
    </source>
</evidence>
<name>A0A9W8HW58_9FUNG</name>
<evidence type="ECO:0000256" key="3">
    <source>
        <dbReference type="ARBA" id="ARBA00022692"/>
    </source>
</evidence>
<dbReference type="GO" id="GO:0046872">
    <property type="term" value="F:metal ion binding"/>
    <property type="evidence" value="ECO:0007669"/>
    <property type="project" value="UniProtKB-KW"/>
</dbReference>
<comment type="subcellular location">
    <subcellularLocation>
        <location evidence="1">Membrane</location>
        <topology evidence="1">Multi-pass membrane protein</topology>
    </subcellularLocation>
</comment>
<feature type="transmembrane region" description="Helical" evidence="8">
    <location>
        <begin position="145"/>
        <end position="166"/>
    </location>
</feature>
<keyword evidence="4" id="KW-0479">Metal-binding</keyword>
<dbReference type="EMBL" id="JANBUO010000558">
    <property type="protein sequence ID" value="KAJ2803181.1"/>
    <property type="molecule type" value="Genomic_DNA"/>
</dbReference>
<dbReference type="InterPro" id="IPR000701">
    <property type="entry name" value="SuccDH_FuR_B_TM-su"/>
</dbReference>
<dbReference type="OrthoDB" id="588261at2759"/>
<dbReference type="CDD" id="cd03499">
    <property type="entry name" value="SQR_TypeC_SdhC"/>
    <property type="match status" value="1"/>
</dbReference>
<proteinExistence type="predicted"/>
<dbReference type="GO" id="GO:0005739">
    <property type="term" value="C:mitochondrion"/>
    <property type="evidence" value="ECO:0007669"/>
    <property type="project" value="GOC"/>
</dbReference>
<dbReference type="NCBIfam" id="TIGR02970">
    <property type="entry name" value="succ_dehyd_cytB"/>
    <property type="match status" value="1"/>
</dbReference>
<keyword evidence="5 8" id="KW-1133">Transmembrane helix</keyword>
<evidence type="ECO:0000256" key="1">
    <source>
        <dbReference type="ARBA" id="ARBA00004141"/>
    </source>
</evidence>
<organism evidence="9 10">
    <name type="scientific">Coemansia guatemalensis</name>
    <dbReference type="NCBI Taxonomy" id="2761395"/>
    <lineage>
        <taxon>Eukaryota</taxon>
        <taxon>Fungi</taxon>
        <taxon>Fungi incertae sedis</taxon>
        <taxon>Zoopagomycota</taxon>
        <taxon>Kickxellomycotina</taxon>
        <taxon>Kickxellomycetes</taxon>
        <taxon>Kickxellales</taxon>
        <taxon>Kickxellaceae</taxon>
        <taxon>Coemansia</taxon>
    </lineage>
</organism>
<evidence type="ECO:0000256" key="8">
    <source>
        <dbReference type="SAM" id="Phobius"/>
    </source>
</evidence>
<feature type="transmembrane region" description="Helical" evidence="8">
    <location>
        <begin position="71"/>
        <end position="91"/>
    </location>
</feature>
<evidence type="ECO:0000256" key="4">
    <source>
        <dbReference type="ARBA" id="ARBA00022723"/>
    </source>
</evidence>
<evidence type="ECO:0000313" key="9">
    <source>
        <dbReference type="EMBL" id="KAJ2803181.1"/>
    </source>
</evidence>
<comment type="caution">
    <text evidence="9">The sequence shown here is derived from an EMBL/GenBank/DDBJ whole genome shotgun (WGS) entry which is preliminary data.</text>
</comment>
<dbReference type="Gene3D" id="1.20.1300.10">
    <property type="entry name" value="Fumarate reductase/succinate dehydrogenase, transmembrane subunit"/>
    <property type="match status" value="1"/>
</dbReference>
<dbReference type="PANTHER" id="PTHR10978:SF5">
    <property type="entry name" value="SUCCINATE DEHYDROGENASE CYTOCHROME B560 SUBUNIT, MITOCHONDRIAL"/>
    <property type="match status" value="1"/>
</dbReference>
<dbReference type="PROSITE" id="PS01000">
    <property type="entry name" value="SDH_CYT_1"/>
    <property type="match status" value="1"/>
</dbReference>
<protein>
    <submittedName>
        <fullName evidence="9">Cytochrome b subunit of succinate dehydrogenase, Sdh3p</fullName>
    </submittedName>
</protein>
<evidence type="ECO:0000256" key="7">
    <source>
        <dbReference type="ARBA" id="ARBA00023136"/>
    </source>
</evidence>
<dbReference type="PROSITE" id="PS01001">
    <property type="entry name" value="SDH_CYT_2"/>
    <property type="match status" value="1"/>
</dbReference>
<dbReference type="GO" id="GO:0006121">
    <property type="term" value="P:mitochondrial electron transport, succinate to ubiquinone"/>
    <property type="evidence" value="ECO:0007669"/>
    <property type="project" value="TreeGrafter"/>
</dbReference>
<evidence type="ECO:0000313" key="10">
    <source>
        <dbReference type="Proteomes" id="UP001140094"/>
    </source>
</evidence>
<keyword evidence="3 8" id="KW-0812">Transmembrane</keyword>
<evidence type="ECO:0000256" key="6">
    <source>
        <dbReference type="ARBA" id="ARBA00023004"/>
    </source>
</evidence>
<dbReference type="InterPro" id="IPR034804">
    <property type="entry name" value="SQR/QFR_C/D"/>
</dbReference>
<feature type="transmembrane region" description="Helical" evidence="8">
    <location>
        <begin position="97"/>
        <end position="124"/>
    </location>
</feature>
<keyword evidence="7 8" id="KW-0472">Membrane</keyword>
<dbReference type="Pfam" id="PF01127">
    <property type="entry name" value="Sdh_cyt"/>
    <property type="match status" value="1"/>
</dbReference>
<sequence length="167" mass="17785">MFSAVTRAPVGRATTARTIRAFVATAQRKTEESQKTVAERARKNRPVSPTLSIYQPQMSWVLSGLHRNTGVLVAGGAYLFTVGFGLAPVFGMDLSSVAVAGALASLPAPLMVGTKALIASSLSFHCFNGIRHLWWDSGRSVNNKGVFNTGYVVLSATALATGYLTFF</sequence>
<accession>A0A9W8HW58</accession>
<dbReference type="GO" id="GO:0006099">
    <property type="term" value="P:tricarboxylic acid cycle"/>
    <property type="evidence" value="ECO:0007669"/>
    <property type="project" value="InterPro"/>
</dbReference>